<dbReference type="AlphaFoldDB" id="A0A0G4FGU9"/>
<feature type="compositionally biased region" description="Acidic residues" evidence="1">
    <location>
        <begin position="177"/>
        <end position="191"/>
    </location>
</feature>
<organism evidence="2 3">
    <name type="scientific">Vitrella brassicaformis (strain CCMP3155)</name>
    <dbReference type="NCBI Taxonomy" id="1169540"/>
    <lineage>
        <taxon>Eukaryota</taxon>
        <taxon>Sar</taxon>
        <taxon>Alveolata</taxon>
        <taxon>Colpodellida</taxon>
        <taxon>Vitrellaceae</taxon>
        <taxon>Vitrella</taxon>
    </lineage>
</organism>
<feature type="compositionally biased region" description="Polar residues" evidence="1">
    <location>
        <begin position="22"/>
        <end position="31"/>
    </location>
</feature>
<proteinExistence type="predicted"/>
<feature type="compositionally biased region" description="Basic and acidic residues" evidence="1">
    <location>
        <begin position="52"/>
        <end position="61"/>
    </location>
</feature>
<protein>
    <submittedName>
        <fullName evidence="2">Uncharacterized protein</fullName>
    </submittedName>
</protein>
<feature type="compositionally biased region" description="Polar residues" evidence="1">
    <location>
        <begin position="1"/>
        <end position="14"/>
    </location>
</feature>
<dbReference type="Proteomes" id="UP000041254">
    <property type="component" value="Unassembled WGS sequence"/>
</dbReference>
<accession>A0A0G4FGU9</accession>
<dbReference type="VEuPathDB" id="CryptoDB:Vbra_15400"/>
<reference evidence="2 3" key="1">
    <citation type="submission" date="2014-11" db="EMBL/GenBank/DDBJ databases">
        <authorList>
            <person name="Zhu J."/>
            <person name="Qi W."/>
            <person name="Song R."/>
        </authorList>
    </citation>
    <scope>NUCLEOTIDE SEQUENCE [LARGE SCALE GENOMIC DNA]</scope>
</reference>
<keyword evidence="3" id="KW-1185">Reference proteome</keyword>
<feature type="region of interest" description="Disordered" evidence="1">
    <location>
        <begin position="1"/>
        <end position="219"/>
    </location>
</feature>
<sequence length="219" mass="22533">MSEESSSLDQQSGGKPNREAQHNSSAAAESSSPKRADAVRGGAKGGLPNGESDQHAPHTDSSDNGVPPHGGRKRTHAEAVQSEASKPTDGTSDHPPPTLPPEAAQPSDSSAADARDGPVGLKREQSAADAARSAFAGLKKPAEEAGKRKRPRKDTPPPPKFVEVLKSAGISLPSIEEGGENEDEQEGDEEGTSQQQGQQDAGEGRDVRAEGAAAKAQEG</sequence>
<dbReference type="InParanoid" id="A0A0G4FGU9"/>
<evidence type="ECO:0000313" key="2">
    <source>
        <dbReference type="EMBL" id="CEM12674.1"/>
    </source>
</evidence>
<name>A0A0G4FGU9_VITBC</name>
<feature type="compositionally biased region" description="Low complexity" evidence="1">
    <location>
        <begin position="101"/>
        <end position="112"/>
    </location>
</feature>
<evidence type="ECO:0000313" key="3">
    <source>
        <dbReference type="Proteomes" id="UP000041254"/>
    </source>
</evidence>
<dbReference type="EMBL" id="CDMY01000436">
    <property type="protein sequence ID" value="CEM12674.1"/>
    <property type="molecule type" value="Genomic_DNA"/>
</dbReference>
<evidence type="ECO:0000256" key="1">
    <source>
        <dbReference type="SAM" id="MobiDB-lite"/>
    </source>
</evidence>
<feature type="compositionally biased region" description="Low complexity" evidence="1">
    <location>
        <begin position="127"/>
        <end position="136"/>
    </location>
</feature>
<feature type="compositionally biased region" description="Basic and acidic residues" evidence="1">
    <location>
        <begin position="113"/>
        <end position="126"/>
    </location>
</feature>
<gene>
    <name evidence="2" type="ORF">Vbra_15400</name>
</gene>
<feature type="compositionally biased region" description="Low complexity" evidence="1">
    <location>
        <begin position="192"/>
        <end position="201"/>
    </location>
</feature>